<name>A0A7Z2S8V9_9SPHN</name>
<evidence type="ECO:0000313" key="2">
    <source>
        <dbReference type="EMBL" id="QHL91077.1"/>
    </source>
</evidence>
<dbReference type="InterPro" id="IPR052718">
    <property type="entry name" value="NmrA-type_oxidoreductase"/>
</dbReference>
<dbReference type="CDD" id="cd05269">
    <property type="entry name" value="TMR_SDR_a"/>
    <property type="match status" value="1"/>
</dbReference>
<dbReference type="SUPFAM" id="SSF51735">
    <property type="entry name" value="NAD(P)-binding Rossmann-fold domains"/>
    <property type="match status" value="1"/>
</dbReference>
<sequence>MTIAMTGASGHLGRLALTRLMTLCPPDRLVALARDPAKLADLGVASRRFDYKAVETLVPGLEGVDTLVLISSSDFDDRVGQHANVIDAARTAGVGRIVYTSILKADRSPLLIAQDHRDTEGLIARSGIPATILRNGWYTENWTAPLGGAIAAGALYGAAGDARFTPAARQDYADALAIVAASADHAGQVYELAGDEGFTLAELAAAVSRRIGRDLPYQDLPPSAYQALLEQIGLPAGFATLLVDVDQKAADGWLHDDTQTLSTLIGRPTTSLARMLDAAIP</sequence>
<dbReference type="EMBL" id="CP047895">
    <property type="protein sequence ID" value="QHL91077.1"/>
    <property type="molecule type" value="Genomic_DNA"/>
</dbReference>
<dbReference type="PANTHER" id="PTHR47129:SF1">
    <property type="entry name" value="NMRA-LIKE DOMAIN-CONTAINING PROTEIN"/>
    <property type="match status" value="1"/>
</dbReference>
<protein>
    <submittedName>
        <fullName evidence="2">NAD(P)H-binding protein</fullName>
    </submittedName>
</protein>
<dbReference type="KEGG" id="schy:GVO57_09920"/>
<feature type="domain" description="NAD(P)-binding" evidence="1">
    <location>
        <begin position="7"/>
        <end position="141"/>
    </location>
</feature>
<proteinExistence type="predicted"/>
<accession>A0A7Z2S8V9</accession>
<dbReference type="PANTHER" id="PTHR47129">
    <property type="entry name" value="QUINONE OXIDOREDUCTASE 2"/>
    <property type="match status" value="1"/>
</dbReference>
<dbReference type="Proteomes" id="UP000464468">
    <property type="component" value="Chromosome"/>
</dbReference>
<organism evidence="2 3">
    <name type="scientific">Sphingomonas changnyeongensis</name>
    <dbReference type="NCBI Taxonomy" id="2698679"/>
    <lineage>
        <taxon>Bacteria</taxon>
        <taxon>Pseudomonadati</taxon>
        <taxon>Pseudomonadota</taxon>
        <taxon>Alphaproteobacteria</taxon>
        <taxon>Sphingomonadales</taxon>
        <taxon>Sphingomonadaceae</taxon>
        <taxon>Sphingomonas</taxon>
    </lineage>
</organism>
<keyword evidence="3" id="KW-1185">Reference proteome</keyword>
<dbReference type="Gene3D" id="3.40.50.720">
    <property type="entry name" value="NAD(P)-binding Rossmann-like Domain"/>
    <property type="match status" value="1"/>
</dbReference>
<evidence type="ECO:0000313" key="3">
    <source>
        <dbReference type="Proteomes" id="UP000464468"/>
    </source>
</evidence>
<dbReference type="Gene3D" id="3.90.25.10">
    <property type="entry name" value="UDP-galactose 4-epimerase, domain 1"/>
    <property type="match status" value="1"/>
</dbReference>
<dbReference type="InterPro" id="IPR036291">
    <property type="entry name" value="NAD(P)-bd_dom_sf"/>
</dbReference>
<reference evidence="2 3" key="1">
    <citation type="submission" date="2020-01" db="EMBL/GenBank/DDBJ databases">
        <title>Sphingomonas sp. C33 whole genome sequece.</title>
        <authorList>
            <person name="Park C."/>
        </authorList>
    </citation>
    <scope>NUCLEOTIDE SEQUENCE [LARGE SCALE GENOMIC DNA]</scope>
    <source>
        <strain evidence="2 3">C33</strain>
    </source>
</reference>
<evidence type="ECO:0000259" key="1">
    <source>
        <dbReference type="Pfam" id="PF13460"/>
    </source>
</evidence>
<dbReference type="InterPro" id="IPR016040">
    <property type="entry name" value="NAD(P)-bd_dom"/>
</dbReference>
<dbReference type="Pfam" id="PF13460">
    <property type="entry name" value="NAD_binding_10"/>
    <property type="match status" value="1"/>
</dbReference>
<dbReference type="AlphaFoldDB" id="A0A7Z2S8V9"/>
<gene>
    <name evidence="2" type="ORF">GVO57_09920</name>
</gene>